<accession>A0AAD3SVW9</accession>
<dbReference type="AlphaFoldDB" id="A0AAD3SVW9"/>
<evidence type="ECO:0000313" key="1">
    <source>
        <dbReference type="EMBL" id="GMH18948.1"/>
    </source>
</evidence>
<dbReference type="EMBL" id="BSYO01000020">
    <property type="protein sequence ID" value="GMH18948.1"/>
    <property type="molecule type" value="Genomic_DNA"/>
</dbReference>
<protein>
    <submittedName>
        <fullName evidence="1">Uncharacterized protein</fullName>
    </submittedName>
</protein>
<proteinExistence type="predicted"/>
<name>A0AAD3SVW9_NEPGR</name>
<sequence>MNTKGCQWSRQCGFLSDHFATTLFPFCAGLSLVKSDFKRISKRKGIQSSQGRYTKFVIHTGVQPHPTSSISVWQALPFGLSDTPSDGLGEPTNTLVQRLSGYAQLNRSPVVQTSWQLFTRCRPSSTLRVETDCPN</sequence>
<reference evidence="1" key="1">
    <citation type="submission" date="2023-05" db="EMBL/GenBank/DDBJ databases">
        <title>Nepenthes gracilis genome sequencing.</title>
        <authorList>
            <person name="Fukushima K."/>
        </authorList>
    </citation>
    <scope>NUCLEOTIDE SEQUENCE</scope>
    <source>
        <strain evidence="1">SING2019-196</strain>
    </source>
</reference>
<keyword evidence="2" id="KW-1185">Reference proteome</keyword>
<dbReference type="Proteomes" id="UP001279734">
    <property type="component" value="Unassembled WGS sequence"/>
</dbReference>
<organism evidence="1 2">
    <name type="scientific">Nepenthes gracilis</name>
    <name type="common">Slender pitcher plant</name>
    <dbReference type="NCBI Taxonomy" id="150966"/>
    <lineage>
        <taxon>Eukaryota</taxon>
        <taxon>Viridiplantae</taxon>
        <taxon>Streptophyta</taxon>
        <taxon>Embryophyta</taxon>
        <taxon>Tracheophyta</taxon>
        <taxon>Spermatophyta</taxon>
        <taxon>Magnoliopsida</taxon>
        <taxon>eudicotyledons</taxon>
        <taxon>Gunneridae</taxon>
        <taxon>Pentapetalae</taxon>
        <taxon>Caryophyllales</taxon>
        <taxon>Nepenthaceae</taxon>
        <taxon>Nepenthes</taxon>
    </lineage>
</organism>
<comment type="caution">
    <text evidence="1">The sequence shown here is derived from an EMBL/GenBank/DDBJ whole genome shotgun (WGS) entry which is preliminary data.</text>
</comment>
<gene>
    <name evidence="1" type="ORF">Nepgr_020789</name>
</gene>
<evidence type="ECO:0000313" key="2">
    <source>
        <dbReference type="Proteomes" id="UP001279734"/>
    </source>
</evidence>